<dbReference type="HAMAP" id="MF_00374">
    <property type="entry name" value="Ribosomal_uL29"/>
    <property type="match status" value="1"/>
</dbReference>
<evidence type="ECO:0000256" key="2">
    <source>
        <dbReference type="ARBA" id="ARBA00022980"/>
    </source>
</evidence>
<dbReference type="AlphaFoldDB" id="A0A4Q2RUQ1"/>
<proteinExistence type="inferred from homology"/>
<dbReference type="Pfam" id="PF00831">
    <property type="entry name" value="Ribosomal_L29"/>
    <property type="match status" value="1"/>
</dbReference>
<evidence type="ECO:0000256" key="5">
    <source>
        <dbReference type="HAMAP-Rule" id="MF_00374"/>
    </source>
</evidence>
<gene>
    <name evidence="5" type="primary">rpmC</name>
    <name evidence="7" type="ORF">EUA06_07620</name>
</gene>
<comment type="caution">
    <text evidence="7">The sequence shown here is derived from an EMBL/GenBank/DDBJ whole genome shotgun (WGS) entry which is preliminary data.</text>
</comment>
<dbReference type="EMBL" id="SDWS01000003">
    <property type="protein sequence ID" value="RYB91193.1"/>
    <property type="molecule type" value="Genomic_DNA"/>
</dbReference>
<evidence type="ECO:0000256" key="3">
    <source>
        <dbReference type="ARBA" id="ARBA00023274"/>
    </source>
</evidence>
<dbReference type="GO" id="GO:0006412">
    <property type="term" value="P:translation"/>
    <property type="evidence" value="ECO:0007669"/>
    <property type="project" value="UniProtKB-UniRule"/>
</dbReference>
<dbReference type="FunFam" id="1.10.287.310:FF:000001">
    <property type="entry name" value="50S ribosomal protein L29"/>
    <property type="match status" value="1"/>
</dbReference>
<dbReference type="NCBIfam" id="TIGR00012">
    <property type="entry name" value="L29"/>
    <property type="match status" value="1"/>
</dbReference>
<comment type="similarity">
    <text evidence="1 5">Belongs to the universal ribosomal protein uL29 family.</text>
</comment>
<dbReference type="InterPro" id="IPR001854">
    <property type="entry name" value="Ribosomal_uL29"/>
</dbReference>
<evidence type="ECO:0000313" key="7">
    <source>
        <dbReference type="EMBL" id="RYB91193.1"/>
    </source>
</evidence>
<feature type="coiled-coil region" evidence="6">
    <location>
        <begin position="8"/>
        <end position="35"/>
    </location>
</feature>
<organism evidence="7 8">
    <name type="scientific">Nocardioides glacieisoli</name>
    <dbReference type="NCBI Taxonomy" id="1168730"/>
    <lineage>
        <taxon>Bacteria</taxon>
        <taxon>Bacillati</taxon>
        <taxon>Actinomycetota</taxon>
        <taxon>Actinomycetes</taxon>
        <taxon>Propionibacteriales</taxon>
        <taxon>Nocardioidaceae</taxon>
        <taxon>Nocardioides</taxon>
    </lineage>
</organism>
<dbReference type="PANTHER" id="PTHR10916">
    <property type="entry name" value="60S RIBOSOMAL PROTEIN L35/50S RIBOSOMAL PROTEIN L29"/>
    <property type="match status" value="1"/>
</dbReference>
<keyword evidence="8" id="KW-1185">Reference proteome</keyword>
<dbReference type="Gene3D" id="1.10.287.310">
    <property type="match status" value="1"/>
</dbReference>
<evidence type="ECO:0000256" key="4">
    <source>
        <dbReference type="ARBA" id="ARBA00035204"/>
    </source>
</evidence>
<keyword evidence="2 5" id="KW-0689">Ribosomal protein</keyword>
<protein>
    <recommendedName>
        <fullName evidence="4 5">Large ribosomal subunit protein uL29</fullName>
    </recommendedName>
</protein>
<evidence type="ECO:0000313" key="8">
    <source>
        <dbReference type="Proteomes" id="UP000291838"/>
    </source>
</evidence>
<accession>A0A4Q2RUQ1</accession>
<dbReference type="PROSITE" id="PS00579">
    <property type="entry name" value="RIBOSOMAL_L29"/>
    <property type="match status" value="1"/>
</dbReference>
<reference evidence="7 8" key="1">
    <citation type="submission" date="2019-01" db="EMBL/GenBank/DDBJ databases">
        <title>Novel species of Nocardioides.</title>
        <authorList>
            <person name="Liu Q."/>
            <person name="Xin Y.-H."/>
        </authorList>
    </citation>
    <scope>NUCLEOTIDE SEQUENCE [LARGE SCALE GENOMIC DNA]</scope>
    <source>
        <strain evidence="7 8">HLT3-15</strain>
    </source>
</reference>
<dbReference type="CDD" id="cd00427">
    <property type="entry name" value="Ribosomal_L29_HIP"/>
    <property type="match status" value="1"/>
</dbReference>
<evidence type="ECO:0000256" key="6">
    <source>
        <dbReference type="SAM" id="Coils"/>
    </source>
</evidence>
<dbReference type="InterPro" id="IPR050063">
    <property type="entry name" value="Ribosomal_protein_uL29"/>
</dbReference>
<keyword evidence="3 5" id="KW-0687">Ribonucleoprotein</keyword>
<dbReference type="OrthoDB" id="9815192at2"/>
<sequence>MATKLNAHELDELNATDLEAKLREAKEELFNLRFQAATGQLDSNGRLRVVKKDIARIYTVVRERELGIRTTPGTNEEAKA</sequence>
<dbReference type="GO" id="GO:0022625">
    <property type="term" value="C:cytosolic large ribosomal subunit"/>
    <property type="evidence" value="ECO:0007669"/>
    <property type="project" value="TreeGrafter"/>
</dbReference>
<name>A0A4Q2RUQ1_9ACTN</name>
<dbReference type="Proteomes" id="UP000291838">
    <property type="component" value="Unassembled WGS sequence"/>
</dbReference>
<keyword evidence="6" id="KW-0175">Coiled coil</keyword>
<evidence type="ECO:0000256" key="1">
    <source>
        <dbReference type="ARBA" id="ARBA00009254"/>
    </source>
</evidence>
<dbReference type="GO" id="GO:0003735">
    <property type="term" value="F:structural constituent of ribosome"/>
    <property type="evidence" value="ECO:0007669"/>
    <property type="project" value="InterPro"/>
</dbReference>
<dbReference type="RefSeq" id="WP_129474447.1">
    <property type="nucleotide sequence ID" value="NZ_SDWS01000003.1"/>
</dbReference>
<dbReference type="PANTHER" id="PTHR10916:SF0">
    <property type="entry name" value="LARGE RIBOSOMAL SUBUNIT PROTEIN UL29C"/>
    <property type="match status" value="1"/>
</dbReference>
<dbReference type="SUPFAM" id="SSF46561">
    <property type="entry name" value="Ribosomal protein L29 (L29p)"/>
    <property type="match status" value="1"/>
</dbReference>
<dbReference type="InterPro" id="IPR018254">
    <property type="entry name" value="Ribosomal_uL29_CS"/>
</dbReference>
<dbReference type="InterPro" id="IPR036049">
    <property type="entry name" value="Ribosomal_uL29_sf"/>
</dbReference>